<gene>
    <name evidence="1" type="ORF">V6N12_011789</name>
</gene>
<protein>
    <submittedName>
        <fullName evidence="1">Uncharacterized protein</fullName>
    </submittedName>
</protein>
<evidence type="ECO:0000313" key="2">
    <source>
        <dbReference type="Proteomes" id="UP001472677"/>
    </source>
</evidence>
<reference evidence="1 2" key="1">
    <citation type="journal article" date="2024" name="G3 (Bethesda)">
        <title>Genome assembly of Hibiscus sabdariffa L. provides insights into metabolisms of medicinal natural products.</title>
        <authorList>
            <person name="Kim T."/>
        </authorList>
    </citation>
    <scope>NUCLEOTIDE SEQUENCE [LARGE SCALE GENOMIC DNA]</scope>
    <source>
        <strain evidence="1">TK-2024</strain>
        <tissue evidence="1">Old leaves</tissue>
    </source>
</reference>
<keyword evidence="2" id="KW-1185">Reference proteome</keyword>
<organism evidence="1 2">
    <name type="scientific">Hibiscus sabdariffa</name>
    <name type="common">roselle</name>
    <dbReference type="NCBI Taxonomy" id="183260"/>
    <lineage>
        <taxon>Eukaryota</taxon>
        <taxon>Viridiplantae</taxon>
        <taxon>Streptophyta</taxon>
        <taxon>Embryophyta</taxon>
        <taxon>Tracheophyta</taxon>
        <taxon>Spermatophyta</taxon>
        <taxon>Magnoliopsida</taxon>
        <taxon>eudicotyledons</taxon>
        <taxon>Gunneridae</taxon>
        <taxon>Pentapetalae</taxon>
        <taxon>rosids</taxon>
        <taxon>malvids</taxon>
        <taxon>Malvales</taxon>
        <taxon>Malvaceae</taxon>
        <taxon>Malvoideae</taxon>
        <taxon>Hibiscus</taxon>
    </lineage>
</organism>
<accession>A0ABR2BTG0</accession>
<proteinExistence type="predicted"/>
<dbReference type="EMBL" id="JBBPBM010000086">
    <property type="protein sequence ID" value="KAK8510424.1"/>
    <property type="molecule type" value="Genomic_DNA"/>
</dbReference>
<comment type="caution">
    <text evidence="1">The sequence shown here is derived from an EMBL/GenBank/DDBJ whole genome shotgun (WGS) entry which is preliminary data.</text>
</comment>
<evidence type="ECO:0000313" key="1">
    <source>
        <dbReference type="EMBL" id="KAK8510424.1"/>
    </source>
</evidence>
<dbReference type="Proteomes" id="UP001472677">
    <property type="component" value="Unassembled WGS sequence"/>
</dbReference>
<name>A0ABR2BTG0_9ROSI</name>
<sequence length="151" mass="17404">MHEIVKRIGNLEKLAAMDLNEYSDFETRPRYQCGHVFCCNVVATGLPKDSLPYLVSNGVSQFNTYEFQINKDDLPPTTRDDLKRTQDYDIGKLLNPTFSITNPDHLYPLFVPFSSPVNADEKPRIAPNVHVEPNRKRRISIRKSFRFLMSA</sequence>